<evidence type="ECO:0000256" key="4">
    <source>
        <dbReference type="ARBA" id="ARBA00022679"/>
    </source>
</evidence>
<evidence type="ECO:0000256" key="7">
    <source>
        <dbReference type="ARBA" id="ARBA00022989"/>
    </source>
</evidence>
<keyword evidence="4 12" id="KW-0808">Transferase</keyword>
<keyword evidence="9 11" id="KW-0472">Membrane</keyword>
<dbReference type="Proteomes" id="UP000094285">
    <property type="component" value="Unassembled WGS sequence"/>
</dbReference>
<name>A0A1E4SKI3_9ASCO</name>
<evidence type="ECO:0000256" key="5">
    <source>
        <dbReference type="ARBA" id="ARBA00022692"/>
    </source>
</evidence>
<dbReference type="EMBL" id="KV453911">
    <property type="protein sequence ID" value="ODV80019.1"/>
    <property type="molecule type" value="Genomic_DNA"/>
</dbReference>
<dbReference type="PANTHER" id="PTHR31646:SF1">
    <property type="entry name" value="ALPHA-1,2-MANNOSYLTRANSFERASE MNN2"/>
    <property type="match status" value="1"/>
</dbReference>
<keyword evidence="7 11" id="KW-1133">Transmembrane helix</keyword>
<reference evidence="13" key="1">
    <citation type="submission" date="2016-05" db="EMBL/GenBank/DDBJ databases">
        <title>Comparative genomics of biotechnologically important yeasts.</title>
        <authorList>
            <consortium name="DOE Joint Genome Institute"/>
            <person name="Riley R."/>
            <person name="Haridas S."/>
            <person name="Wolfe K.H."/>
            <person name="Lopes M.R."/>
            <person name="Hittinger C.T."/>
            <person name="Goker M."/>
            <person name="Salamov A."/>
            <person name="Wisecaver J."/>
            <person name="Long T.M."/>
            <person name="Aerts A.L."/>
            <person name="Barry K."/>
            <person name="Choi C."/>
            <person name="Clum A."/>
            <person name="Coughlan A.Y."/>
            <person name="Deshpande S."/>
            <person name="Douglass A.P."/>
            <person name="Hanson S.J."/>
            <person name="Klenk H.-P."/>
            <person name="Labutti K."/>
            <person name="Lapidus A."/>
            <person name="Lindquist E."/>
            <person name="Lipzen A."/>
            <person name="Meier-Kolthoff J.P."/>
            <person name="Ohm R.A."/>
            <person name="Otillar R.P."/>
            <person name="Pangilinan J."/>
            <person name="Peng Y."/>
            <person name="Rokas A."/>
            <person name="Rosa C.A."/>
            <person name="Scheuner C."/>
            <person name="Sibirny A.A."/>
            <person name="Slot J.C."/>
            <person name="Stielow J.B."/>
            <person name="Sun H."/>
            <person name="Kurtzman C.P."/>
            <person name="Blackwell M."/>
            <person name="Grigoriev I.V."/>
            <person name="Jeffries T.W."/>
        </authorList>
    </citation>
    <scope>NUCLEOTIDE SEQUENCE [LARGE SCALE GENOMIC DNA]</scope>
    <source>
        <strain evidence="13">NRRL Y-17324</strain>
    </source>
</reference>
<dbReference type="STRING" id="984487.A0A1E4SKI3"/>
<evidence type="ECO:0000313" key="13">
    <source>
        <dbReference type="Proteomes" id="UP000094285"/>
    </source>
</evidence>
<evidence type="ECO:0000256" key="8">
    <source>
        <dbReference type="ARBA" id="ARBA00023034"/>
    </source>
</evidence>
<evidence type="ECO:0000256" key="6">
    <source>
        <dbReference type="ARBA" id="ARBA00022968"/>
    </source>
</evidence>
<evidence type="ECO:0000313" key="12">
    <source>
        <dbReference type="EMBL" id="ODV80019.1"/>
    </source>
</evidence>
<comment type="subcellular location">
    <subcellularLocation>
        <location evidence="1">Golgi apparatus membrane</location>
        <topology evidence="1">Single-pass type II membrane protein</topology>
    </subcellularLocation>
</comment>
<dbReference type="GO" id="GO:0000139">
    <property type="term" value="C:Golgi membrane"/>
    <property type="evidence" value="ECO:0007669"/>
    <property type="project" value="UniProtKB-SubCell"/>
</dbReference>
<evidence type="ECO:0000256" key="1">
    <source>
        <dbReference type="ARBA" id="ARBA00004323"/>
    </source>
</evidence>
<comment type="similarity">
    <text evidence="3">Belongs to the MNN1/MNT family.</text>
</comment>
<protein>
    <submittedName>
        <fullName evidence="12">Glycosyltransferase family 71 protein</fullName>
    </submittedName>
</protein>
<comment type="pathway">
    <text evidence="2">Protein modification; protein glycosylation.</text>
</comment>
<dbReference type="Gene3D" id="3.90.550.10">
    <property type="entry name" value="Spore Coat Polysaccharide Biosynthesis Protein SpsA, Chain A"/>
    <property type="match status" value="1"/>
</dbReference>
<keyword evidence="13" id="KW-1185">Reference proteome</keyword>
<evidence type="ECO:0000256" key="3">
    <source>
        <dbReference type="ARBA" id="ARBA00009105"/>
    </source>
</evidence>
<dbReference type="InterPro" id="IPR029044">
    <property type="entry name" value="Nucleotide-diphossugar_trans"/>
</dbReference>
<dbReference type="AlphaFoldDB" id="A0A1E4SKI3"/>
<dbReference type="GeneID" id="30981668"/>
<evidence type="ECO:0000256" key="9">
    <source>
        <dbReference type="ARBA" id="ARBA00023136"/>
    </source>
</evidence>
<dbReference type="SUPFAM" id="SSF53448">
    <property type="entry name" value="Nucleotide-diphospho-sugar transferases"/>
    <property type="match status" value="1"/>
</dbReference>
<feature type="region of interest" description="Disordered" evidence="10">
    <location>
        <begin position="138"/>
        <end position="159"/>
    </location>
</feature>
<dbReference type="PANTHER" id="PTHR31646">
    <property type="entry name" value="ALPHA-1,2-MANNOSYLTRANSFERASE MNN2"/>
    <property type="match status" value="1"/>
</dbReference>
<sequence>MHNPVQTLIIKSRLYFRRRHKSSLVYSAIILVVLFYFIVFQNLVFLQTSDSTSESSVITNPDHDSSIFTPVANLLGKLMFFKKKTVPFVKTDAAASIDNKPANQKPLAEPETIPQPIKVPEVKGDVRKPEIKNPEKIVEPVGKSDGNPVNNAGHTHKDNKEFGDVLDLGLQEISPSYPSNTPNTVPAENNWDDDLVAAPAPAPKANPSLNDLVDLSGLEEVISPKLKIKPKPKPHPVIKETSKELKRKKIGYKFFQDVFGVLHAGRPVIPMLRTYFSEERIYHARYDSLDPKNLIFSEWFLSRFIQVNDTELESMTSLHKYVIDNLPDTAPKGLYSGNGIVYVGGGKFNWLTLLSIKSIRALGSKLPIEILIPKADEYEAELCEKVFPSLGARCIYLPYELHDPKDVDDGFVLEKDSKTKFEFEGYQYKALAILLLSFENILLLDSDNIPVHSPDHLFKQDPFISNGFIVWPDFWKRATSPDYYKIAGLKVSEEDLLPIYDEISGSYKPAEYKADPKFLDAIPLHQRKGSVPDPTSESGQLMISKKTHTKALLLALYYNLYGPSHFYPLFSQGSDGEGDKETFLAATIATNKKYYQVAKFLNAFGYFNIRGEFEGTGMGQYDPVEDYQYSKVRSQLEGKSPEQEKKLKAKDPILANGPQILFVHANWPKLDPWELFIKRRIFNEKAERIRLYGTGMKLRTGSDFETVQWTHLYELLCEMKIEVDIYRMVDREDICKELKQHLDFLASTVDTLEK</sequence>
<dbReference type="GO" id="GO:0000026">
    <property type="term" value="F:alpha-1,2-mannosyltransferase activity"/>
    <property type="evidence" value="ECO:0007669"/>
    <property type="project" value="TreeGrafter"/>
</dbReference>
<keyword evidence="8" id="KW-0333">Golgi apparatus</keyword>
<proteinExistence type="inferred from homology"/>
<dbReference type="InterPro" id="IPR022751">
    <property type="entry name" value="Alpha_mannosyltransferase"/>
</dbReference>
<organism evidence="12 13">
    <name type="scientific">Suhomyces tanzawaensis NRRL Y-17324</name>
    <dbReference type="NCBI Taxonomy" id="984487"/>
    <lineage>
        <taxon>Eukaryota</taxon>
        <taxon>Fungi</taxon>
        <taxon>Dikarya</taxon>
        <taxon>Ascomycota</taxon>
        <taxon>Saccharomycotina</taxon>
        <taxon>Pichiomycetes</taxon>
        <taxon>Debaryomycetaceae</taxon>
        <taxon>Suhomyces</taxon>
    </lineage>
</organism>
<dbReference type="UniPathway" id="UPA00378"/>
<dbReference type="OrthoDB" id="430354at2759"/>
<keyword evidence="5 11" id="KW-0812">Transmembrane</keyword>
<feature type="transmembrane region" description="Helical" evidence="11">
    <location>
        <begin position="23"/>
        <end position="46"/>
    </location>
</feature>
<evidence type="ECO:0000256" key="2">
    <source>
        <dbReference type="ARBA" id="ARBA00004922"/>
    </source>
</evidence>
<dbReference type="RefSeq" id="XP_020065141.1">
    <property type="nucleotide sequence ID" value="XM_020207531.1"/>
</dbReference>
<keyword evidence="6" id="KW-0735">Signal-anchor</keyword>
<evidence type="ECO:0000256" key="11">
    <source>
        <dbReference type="SAM" id="Phobius"/>
    </source>
</evidence>
<gene>
    <name evidence="12" type="ORF">CANTADRAFT_25773</name>
</gene>
<evidence type="ECO:0000256" key="10">
    <source>
        <dbReference type="SAM" id="MobiDB-lite"/>
    </source>
</evidence>
<dbReference type="GO" id="GO:0046354">
    <property type="term" value="P:mannan biosynthetic process"/>
    <property type="evidence" value="ECO:0007669"/>
    <property type="project" value="TreeGrafter"/>
</dbReference>
<accession>A0A1E4SKI3</accession>
<dbReference type="Pfam" id="PF11051">
    <property type="entry name" value="Mannosyl_trans3"/>
    <property type="match status" value="1"/>
</dbReference>